<sequence>MVLSRWWSLRVASQCYLLWCVILGSKAGLSVRSDETQPQMTTSVKPDPKVTEAHSTRHGLPGPGVTDAPPLPEKTSRPPHQSTTRVGEPLATTGGGVVEPRGTTANPIRYTSTTRQSEPSLETTTLPVPTSVVPALTTPTPATTELSGTTSGSALATSPRVTTVRVSPPTTAGEVTTQRGRITTQAYMTWAATTRMLQQTTRLLQQTTRLLQQTTINLQPPPQTEQHPPLVPTRHEPTEEPPPPHSQGPPIETEKPPPPSKPHRPTRPRPTAPPRLTTRAVARPTHGPTPHISESTHTSKPKTPIPYPSVAIQLVLQETWKDFCVSIEDFVSSIARYSWKSLSLHYLPYTAVLNDTRSCPQMETERDTPVDVIRTQVDICIESQKGSCDTKLTESVGLMMQSDQEELQKYLEPKVLSVHVYGGSQATPGPKPSSSTTGVKVGVSLSLLITVSVVTIAVYKLYRSHLAKRRTIHNRYYFDGKQLHDTLSDAHQLSPLHHQHTAPFTIPPTMATHNLVPAVNKGLIMDDEEDYAAPNYPSHVLSMHSLSQFYSYWEAITEEFETLPDFQKDLAKSHSPSKSSMAALSLFHPPPKTRVPLEKVSLDNQHGFLNASFVKGYGNTKYSYIATTAPWGTNVNNFWEMVWEQQSRTIVCLCSPEEMGVVCPWYWPRDEGIQNAQLYGDILVMRQGCVLTENYSMSTLLIKNIQKNLCRPINHFWFTQWPVACNLVPSCPTLLLSFLLQVRQTVQESYGPVVVHCSDGCGRTGTLLSIDSAMRSMEDLCTVDVPSIVCSIRHDRGAAVLQRDHYVFIYRTLYEYSVMLTRGLADGRAAEMDGIDGDASLC</sequence>
<evidence type="ECO:0000259" key="7">
    <source>
        <dbReference type="PROSITE" id="PS50055"/>
    </source>
</evidence>
<dbReference type="CDD" id="cd00047">
    <property type="entry name" value="PTPc"/>
    <property type="match status" value="1"/>
</dbReference>
<dbReference type="InterPro" id="IPR029021">
    <property type="entry name" value="Prot-tyrosine_phosphatase-like"/>
</dbReference>
<dbReference type="PROSITE" id="PS50056">
    <property type="entry name" value="TYR_PHOSPHATASE_2"/>
    <property type="match status" value="1"/>
</dbReference>
<keyword evidence="4" id="KW-0904">Protein phosphatase</keyword>
<dbReference type="EC" id="3.1.3.48" evidence="2"/>
<dbReference type="SMART" id="SM00194">
    <property type="entry name" value="PTPc"/>
    <property type="match status" value="1"/>
</dbReference>
<dbReference type="PRINTS" id="PR00700">
    <property type="entry name" value="PRTYPHPHTASE"/>
</dbReference>
<dbReference type="Gene3D" id="3.90.190.10">
    <property type="entry name" value="Protein tyrosine phosphatase superfamily"/>
    <property type="match status" value="1"/>
</dbReference>
<evidence type="ECO:0000313" key="10">
    <source>
        <dbReference type="RefSeq" id="XP_022095711.1"/>
    </source>
</evidence>
<dbReference type="SMART" id="SM00404">
    <property type="entry name" value="PTPc_motif"/>
    <property type="match status" value="1"/>
</dbReference>
<evidence type="ECO:0000256" key="1">
    <source>
        <dbReference type="ARBA" id="ARBA00009580"/>
    </source>
</evidence>
<name>A0A8B7YWP4_ACAPL</name>
<dbReference type="KEGG" id="aplc:110981954"/>
<keyword evidence="9" id="KW-1185">Reference proteome</keyword>
<dbReference type="InterPro" id="IPR003595">
    <property type="entry name" value="Tyr_Pase_cat"/>
</dbReference>
<dbReference type="AlphaFoldDB" id="A0A8B7YWP4"/>
<evidence type="ECO:0000256" key="2">
    <source>
        <dbReference type="ARBA" id="ARBA00013064"/>
    </source>
</evidence>
<dbReference type="RefSeq" id="XP_022095711.1">
    <property type="nucleotide sequence ID" value="XM_022240019.1"/>
</dbReference>
<dbReference type="GeneID" id="110981954"/>
<evidence type="ECO:0000256" key="5">
    <source>
        <dbReference type="SAM" id="MobiDB-lite"/>
    </source>
</evidence>
<feature type="compositionally biased region" description="Polar residues" evidence="5">
    <location>
        <begin position="103"/>
        <end position="117"/>
    </location>
</feature>
<dbReference type="OrthoDB" id="10057603at2759"/>
<keyword evidence="6" id="KW-0732">Signal</keyword>
<dbReference type="GO" id="GO:0004725">
    <property type="term" value="F:protein tyrosine phosphatase activity"/>
    <property type="evidence" value="ECO:0007669"/>
    <property type="project" value="UniProtKB-EC"/>
</dbReference>
<evidence type="ECO:0000313" key="9">
    <source>
        <dbReference type="Proteomes" id="UP000694845"/>
    </source>
</evidence>
<feature type="chain" id="PRO_5034252773" description="protein-tyrosine-phosphatase" evidence="6">
    <location>
        <begin position="28"/>
        <end position="842"/>
    </location>
</feature>
<evidence type="ECO:0000256" key="4">
    <source>
        <dbReference type="ARBA" id="ARBA00022912"/>
    </source>
</evidence>
<dbReference type="InterPro" id="IPR000242">
    <property type="entry name" value="PTP_cat"/>
</dbReference>
<dbReference type="InterPro" id="IPR016130">
    <property type="entry name" value="Tyr_Pase_AS"/>
</dbReference>
<dbReference type="OMA" id="IVCSIRH"/>
<protein>
    <recommendedName>
        <fullName evidence="2">protein-tyrosine-phosphatase</fullName>
        <ecNumber evidence="2">3.1.3.48</ecNumber>
    </recommendedName>
</protein>
<dbReference type="InterPro" id="IPR000387">
    <property type="entry name" value="Tyr_Pase_dom"/>
</dbReference>
<dbReference type="PROSITE" id="PS00383">
    <property type="entry name" value="TYR_PHOSPHATASE_1"/>
    <property type="match status" value="1"/>
</dbReference>
<dbReference type="PANTHER" id="PTHR19134:SF562">
    <property type="entry name" value="PROTEIN-TYROSINE-PHOSPHATASE"/>
    <property type="match status" value="1"/>
</dbReference>
<feature type="compositionally biased region" description="Low complexity" evidence="5">
    <location>
        <begin position="274"/>
        <end position="285"/>
    </location>
</feature>
<reference evidence="10" key="1">
    <citation type="submission" date="2025-08" db="UniProtKB">
        <authorList>
            <consortium name="RefSeq"/>
        </authorList>
    </citation>
    <scope>IDENTIFICATION</scope>
</reference>
<accession>A0A8B7YWP4</accession>
<feature type="region of interest" description="Disordered" evidence="5">
    <location>
        <begin position="138"/>
        <end position="175"/>
    </location>
</feature>
<feature type="domain" description="Tyrosine specific protein phosphatases" evidence="8">
    <location>
        <begin position="736"/>
        <end position="807"/>
    </location>
</feature>
<feature type="signal peptide" evidence="6">
    <location>
        <begin position="1"/>
        <end position="27"/>
    </location>
</feature>
<dbReference type="Proteomes" id="UP000694845">
    <property type="component" value="Unplaced"/>
</dbReference>
<feature type="domain" description="Tyrosine-protein phosphatase" evidence="7">
    <location>
        <begin position="556"/>
        <end position="816"/>
    </location>
</feature>
<feature type="compositionally biased region" description="Basic and acidic residues" evidence="5">
    <location>
        <begin position="46"/>
        <end position="55"/>
    </location>
</feature>
<feature type="region of interest" description="Disordered" evidence="5">
    <location>
        <begin position="30"/>
        <end position="126"/>
    </location>
</feature>
<gene>
    <name evidence="10" type="primary">LOC110981954</name>
</gene>
<dbReference type="PROSITE" id="PS50055">
    <property type="entry name" value="TYR_PHOSPHATASE_PTP"/>
    <property type="match status" value="1"/>
</dbReference>
<comment type="similarity">
    <text evidence="1">Belongs to the protein-tyrosine phosphatase family.</text>
</comment>
<proteinExistence type="inferred from homology"/>
<keyword evidence="3" id="KW-0378">Hydrolase</keyword>
<evidence type="ECO:0000256" key="3">
    <source>
        <dbReference type="ARBA" id="ARBA00022801"/>
    </source>
</evidence>
<dbReference type="SUPFAM" id="SSF52799">
    <property type="entry name" value="(Phosphotyrosine protein) phosphatases II"/>
    <property type="match status" value="1"/>
</dbReference>
<evidence type="ECO:0000259" key="8">
    <source>
        <dbReference type="PROSITE" id="PS50056"/>
    </source>
</evidence>
<dbReference type="InterPro" id="IPR050348">
    <property type="entry name" value="Protein-Tyr_Phosphatase"/>
</dbReference>
<feature type="region of interest" description="Disordered" evidence="5">
    <location>
        <begin position="216"/>
        <end position="304"/>
    </location>
</feature>
<organism evidence="9 10">
    <name type="scientific">Acanthaster planci</name>
    <name type="common">Crown-of-thorns starfish</name>
    <dbReference type="NCBI Taxonomy" id="133434"/>
    <lineage>
        <taxon>Eukaryota</taxon>
        <taxon>Metazoa</taxon>
        <taxon>Echinodermata</taxon>
        <taxon>Eleutherozoa</taxon>
        <taxon>Asterozoa</taxon>
        <taxon>Asteroidea</taxon>
        <taxon>Valvatacea</taxon>
        <taxon>Valvatida</taxon>
        <taxon>Acanthasteridae</taxon>
        <taxon>Acanthaster</taxon>
    </lineage>
</organism>
<evidence type="ECO:0000256" key="6">
    <source>
        <dbReference type="SAM" id="SignalP"/>
    </source>
</evidence>
<dbReference type="PANTHER" id="PTHR19134">
    <property type="entry name" value="RECEPTOR-TYPE TYROSINE-PROTEIN PHOSPHATASE"/>
    <property type="match status" value="1"/>
</dbReference>
<feature type="compositionally biased region" description="Low complexity" evidence="5">
    <location>
        <begin position="138"/>
        <end position="171"/>
    </location>
</feature>
<dbReference type="Pfam" id="PF00102">
    <property type="entry name" value="Y_phosphatase"/>
    <property type="match status" value="1"/>
</dbReference>